<dbReference type="GO" id="GO:0016787">
    <property type="term" value="F:hydrolase activity"/>
    <property type="evidence" value="ECO:0007669"/>
    <property type="project" value="UniProtKB-KW"/>
</dbReference>
<dbReference type="SUPFAM" id="SSF53474">
    <property type="entry name" value="alpha/beta-Hydrolases"/>
    <property type="match status" value="1"/>
</dbReference>
<reference evidence="2" key="1">
    <citation type="journal article" date="2020" name="mSystems">
        <title>Genome- and Community-Level Interaction Insights into Carbon Utilization and Element Cycling Functions of Hydrothermarchaeota in Hydrothermal Sediment.</title>
        <authorList>
            <person name="Zhou Z."/>
            <person name="Liu Y."/>
            <person name="Xu W."/>
            <person name="Pan J."/>
            <person name="Luo Z.H."/>
            <person name="Li M."/>
        </authorList>
    </citation>
    <scope>NUCLEOTIDE SEQUENCE [LARGE SCALE GENOMIC DNA]</scope>
    <source>
        <strain evidence="2">SpSt-1233</strain>
    </source>
</reference>
<dbReference type="PANTHER" id="PTHR11614">
    <property type="entry name" value="PHOSPHOLIPASE-RELATED"/>
    <property type="match status" value="1"/>
</dbReference>
<dbReference type="AlphaFoldDB" id="A0A7V2AW71"/>
<dbReference type="InterPro" id="IPR029058">
    <property type="entry name" value="AB_hydrolase_fold"/>
</dbReference>
<sequence length="297" mass="33666">MGNAFVNINQTIWELHKKLKKQPGNLELRKELLRLFSESAQFIERKYRIPEEDRSFLLLQKREALCCLLIHGGGGTPREMRPLGEHLYERGYTVYGLRLPLDGHQAAQGRSSGRASPRFPFRWMRRVQDGAPLSWSTCLSISEIALETLMEYTHNIYPVGFSFGGTIVLNLIQRYEVKGALLISPALFPIATTHGMLFRALRRASRSAARRIAPREDTMLDLMQRTRSGLQTIQQPILVVQAADDPIISTKGFEFLRGKAANPRSRFVRLERGGHVLVGPDSAREVFAMCSDFIKEA</sequence>
<dbReference type="Proteomes" id="UP000886069">
    <property type="component" value="Unassembled WGS sequence"/>
</dbReference>
<protein>
    <submittedName>
        <fullName evidence="2">Alpha/beta fold hydrolase</fullName>
    </submittedName>
</protein>
<name>A0A7V2AW71_UNCEI</name>
<dbReference type="Gene3D" id="3.40.50.1820">
    <property type="entry name" value="alpha/beta hydrolase"/>
    <property type="match status" value="1"/>
</dbReference>
<evidence type="ECO:0000313" key="2">
    <source>
        <dbReference type="EMBL" id="HER44339.1"/>
    </source>
</evidence>
<dbReference type="Pfam" id="PF12697">
    <property type="entry name" value="Abhydrolase_6"/>
    <property type="match status" value="1"/>
</dbReference>
<gene>
    <name evidence="2" type="ORF">ENO08_07765</name>
</gene>
<organism evidence="2">
    <name type="scientific">Eiseniibacteriota bacterium</name>
    <dbReference type="NCBI Taxonomy" id="2212470"/>
    <lineage>
        <taxon>Bacteria</taxon>
        <taxon>Candidatus Eiseniibacteriota</taxon>
    </lineage>
</organism>
<feature type="domain" description="AB hydrolase-1" evidence="1">
    <location>
        <begin position="68"/>
        <end position="287"/>
    </location>
</feature>
<dbReference type="InterPro" id="IPR000073">
    <property type="entry name" value="AB_hydrolase_1"/>
</dbReference>
<accession>A0A7V2AW71</accession>
<dbReference type="InterPro" id="IPR051044">
    <property type="entry name" value="MAG_DAG_Lipase"/>
</dbReference>
<dbReference type="EMBL" id="DSEC01000561">
    <property type="protein sequence ID" value="HER44339.1"/>
    <property type="molecule type" value="Genomic_DNA"/>
</dbReference>
<proteinExistence type="predicted"/>
<comment type="caution">
    <text evidence="2">The sequence shown here is derived from an EMBL/GenBank/DDBJ whole genome shotgun (WGS) entry which is preliminary data.</text>
</comment>
<keyword evidence="2" id="KW-0378">Hydrolase</keyword>
<evidence type="ECO:0000259" key="1">
    <source>
        <dbReference type="Pfam" id="PF12697"/>
    </source>
</evidence>